<feature type="non-terminal residue" evidence="1">
    <location>
        <position position="1"/>
    </location>
</feature>
<gene>
    <name evidence="1" type="ORF">MRATA1EN22A_LOCUS25223</name>
</gene>
<reference evidence="1" key="2">
    <citation type="submission" date="2025-03" db="EMBL/GenBank/DDBJ databases">
        <authorList>
            <consortium name="ELIXIR-Norway"/>
            <consortium name="Elixir Norway"/>
        </authorList>
    </citation>
    <scope>NUCLEOTIDE SEQUENCE</scope>
</reference>
<name>A0AC60A116_RANTA</name>
<reference evidence="1" key="1">
    <citation type="submission" date="2023-05" db="EMBL/GenBank/DDBJ databases">
        <authorList>
            <consortium name="ELIXIR-Norway"/>
        </authorList>
    </citation>
    <scope>NUCLEOTIDE SEQUENCE</scope>
</reference>
<feature type="non-terminal residue" evidence="1">
    <location>
        <position position="115"/>
    </location>
</feature>
<dbReference type="Proteomes" id="UP001162501">
    <property type="component" value="Chromosome 6"/>
</dbReference>
<dbReference type="EMBL" id="OX596090">
    <property type="protein sequence ID" value="CAN0539903.1"/>
    <property type="molecule type" value="Genomic_DNA"/>
</dbReference>
<evidence type="ECO:0000313" key="2">
    <source>
        <dbReference type="Proteomes" id="UP001162501"/>
    </source>
</evidence>
<organism evidence="1 2">
    <name type="scientific">Rangifer tarandus platyrhynchus</name>
    <name type="common">Svalbard reindeer</name>
    <dbReference type="NCBI Taxonomy" id="3082113"/>
    <lineage>
        <taxon>Eukaryota</taxon>
        <taxon>Metazoa</taxon>
        <taxon>Chordata</taxon>
        <taxon>Craniata</taxon>
        <taxon>Vertebrata</taxon>
        <taxon>Euteleostomi</taxon>
        <taxon>Mammalia</taxon>
        <taxon>Eutheria</taxon>
        <taxon>Laurasiatheria</taxon>
        <taxon>Artiodactyla</taxon>
        <taxon>Ruminantia</taxon>
        <taxon>Pecora</taxon>
        <taxon>Cervidae</taxon>
        <taxon>Odocoileinae</taxon>
        <taxon>Rangifer</taxon>
    </lineage>
</organism>
<sequence length="115" mass="13096">FPHRFWCIGQEAVRERGPLSLRLPLAGMRASGRGRCLPLQIGSCFSDLSFQADFTRLWTTEGKRAAMRGVYFLHNLSLLTWCNLDFNQIYQGHEVTFEGSGDSYTKHINKLTGLK</sequence>
<accession>A0AC60A116</accession>
<protein>
    <submittedName>
        <fullName evidence="1">Uncharacterized protein</fullName>
    </submittedName>
</protein>
<proteinExistence type="predicted"/>
<evidence type="ECO:0000313" key="1">
    <source>
        <dbReference type="EMBL" id="CAN0539903.1"/>
    </source>
</evidence>